<accession>A0A078AN74</accession>
<dbReference type="EMBL" id="CCKQ01012208">
    <property type="protein sequence ID" value="CDW83815.1"/>
    <property type="molecule type" value="Genomic_DNA"/>
</dbReference>
<keyword evidence="2" id="KW-1133">Transmembrane helix</keyword>
<keyword evidence="2" id="KW-0812">Transmembrane</keyword>
<evidence type="ECO:0000256" key="1">
    <source>
        <dbReference type="SAM" id="MobiDB-lite"/>
    </source>
</evidence>
<feature type="region of interest" description="Disordered" evidence="1">
    <location>
        <begin position="713"/>
        <end position="755"/>
    </location>
</feature>
<dbReference type="InParanoid" id="A0A078AN74"/>
<dbReference type="Proteomes" id="UP000039865">
    <property type="component" value="Unassembled WGS sequence"/>
</dbReference>
<feature type="transmembrane region" description="Helical" evidence="2">
    <location>
        <begin position="681"/>
        <end position="704"/>
    </location>
</feature>
<feature type="region of interest" description="Disordered" evidence="1">
    <location>
        <begin position="232"/>
        <end position="257"/>
    </location>
</feature>
<name>A0A078AN74_STYLE</name>
<organism evidence="3 4">
    <name type="scientific">Stylonychia lemnae</name>
    <name type="common">Ciliate</name>
    <dbReference type="NCBI Taxonomy" id="5949"/>
    <lineage>
        <taxon>Eukaryota</taxon>
        <taxon>Sar</taxon>
        <taxon>Alveolata</taxon>
        <taxon>Ciliophora</taxon>
        <taxon>Intramacronucleata</taxon>
        <taxon>Spirotrichea</taxon>
        <taxon>Stichotrichia</taxon>
        <taxon>Sporadotrichida</taxon>
        <taxon>Oxytrichidae</taxon>
        <taxon>Stylonychinae</taxon>
        <taxon>Stylonychia</taxon>
    </lineage>
</organism>
<proteinExistence type="predicted"/>
<feature type="region of interest" description="Disordered" evidence="1">
    <location>
        <begin position="784"/>
        <end position="819"/>
    </location>
</feature>
<feature type="compositionally biased region" description="Basic residues" evidence="1">
    <location>
        <begin position="793"/>
        <end position="810"/>
    </location>
</feature>
<feature type="region of interest" description="Disordered" evidence="1">
    <location>
        <begin position="275"/>
        <end position="295"/>
    </location>
</feature>
<feature type="compositionally biased region" description="Polar residues" evidence="1">
    <location>
        <begin position="746"/>
        <end position="755"/>
    </location>
</feature>
<evidence type="ECO:0000313" key="4">
    <source>
        <dbReference type="Proteomes" id="UP000039865"/>
    </source>
</evidence>
<evidence type="ECO:0000313" key="3">
    <source>
        <dbReference type="EMBL" id="CDW83815.1"/>
    </source>
</evidence>
<sequence length="839" mass="96282">MTTLRDHSANNDKSLEEKIDNDEKLYDKLSSQYYANGMSLMQVMLMKSLVDYCNLSALTFTHIVFDLNKDINKSVVIKNMALISKQMMMREFEILLWACLNSQEYLKDIINKPDAQKNIQYRILMTAFFLKEKFSSPQECDSIKAYLGKHFQNFMGKYTTEWLILEEPDLSMITPKVLNAKFCELKKIYEKKRYVEKINDDDDDDHNKDFNKMVDELGEEINRVDQLRKQLIERDERRNKQKKRLHSQLEKLQEQPQQSIQLIQNSLSNEDLQDNKRQRLDPYQHSNITPRKFGGIYDTSPNKSLNTSFTGLGYPSQIWNASIINNITINNPNFILDHSQSQMNLANPMADMVQKQASYIEMSNFMDQINLSHPNDLSHSKTYFVNGSSNNRNDSFMNQDILSMFSKFDNSRILQQQQQQPQNEQFHLLNPGLSVQNIIQSVGGGNFDNLNKNSSFYSPNRYPSKNVFPQNNCHECWGIRSDAFYCNRNNETGYCCPSGNPVECRNLPDYNQTCSSGTLFKKNEYVECIATPLTTCGVFDKYLHTSGTEAQSVVLKNISYSAGNVCSYTIAMENIQNFNKTASLELKFLQITGLSIYVSTANSQGNFKTAAIALDNNITVNRTYKFNQNLTLYLMIIPIQSAGTNTRLSFQYRVNESWVIQPKNTTETETDSEDGLNTATLIVILAFSGGVLMIGVAAVGYFIYKRLRRMKRKARVQSKKEEDKVKKFNNSDMQHTKRDLLETPKTPKTPQQKAQNKVIIEPIQIQQKFSVGTSLALITQKKSATPQCNATGAHHHSKAKKGKKVKKGLPNKKANEMEETEVFESETNIFTGMFQRLKK</sequence>
<protein>
    <submittedName>
        <fullName evidence="3">Uncharacterized protein</fullName>
    </submittedName>
</protein>
<dbReference type="OrthoDB" id="10654838at2759"/>
<reference evidence="3 4" key="1">
    <citation type="submission" date="2014-06" db="EMBL/GenBank/DDBJ databases">
        <authorList>
            <person name="Swart Estienne"/>
        </authorList>
    </citation>
    <scope>NUCLEOTIDE SEQUENCE [LARGE SCALE GENOMIC DNA]</scope>
    <source>
        <strain evidence="3 4">130c</strain>
    </source>
</reference>
<gene>
    <name evidence="3" type="primary">Contig12539.g13384</name>
    <name evidence="3" type="ORF">STYLEM_12866</name>
</gene>
<keyword evidence="2" id="KW-0472">Membrane</keyword>
<dbReference type="AlphaFoldDB" id="A0A078AN74"/>
<keyword evidence="4" id="KW-1185">Reference proteome</keyword>
<evidence type="ECO:0000256" key="2">
    <source>
        <dbReference type="SAM" id="Phobius"/>
    </source>
</evidence>